<gene>
    <name evidence="2" type="ORF">CYNAS_LOCUS15696</name>
</gene>
<feature type="region of interest" description="Disordered" evidence="1">
    <location>
        <begin position="154"/>
        <end position="222"/>
    </location>
</feature>
<organism evidence="2 3">
    <name type="scientific">Cylicocyclus nassatus</name>
    <name type="common">Nematode worm</name>
    <dbReference type="NCBI Taxonomy" id="53992"/>
    <lineage>
        <taxon>Eukaryota</taxon>
        <taxon>Metazoa</taxon>
        <taxon>Ecdysozoa</taxon>
        <taxon>Nematoda</taxon>
        <taxon>Chromadorea</taxon>
        <taxon>Rhabditida</taxon>
        <taxon>Rhabditina</taxon>
        <taxon>Rhabditomorpha</taxon>
        <taxon>Strongyloidea</taxon>
        <taxon>Strongylidae</taxon>
        <taxon>Cylicocyclus</taxon>
    </lineage>
</organism>
<accession>A0AA36H526</accession>
<proteinExistence type="predicted"/>
<dbReference type="Proteomes" id="UP001176961">
    <property type="component" value="Unassembled WGS sequence"/>
</dbReference>
<evidence type="ECO:0000256" key="1">
    <source>
        <dbReference type="SAM" id="MobiDB-lite"/>
    </source>
</evidence>
<keyword evidence="3" id="KW-1185">Reference proteome</keyword>
<feature type="compositionally biased region" description="Basic and acidic residues" evidence="1">
    <location>
        <begin position="177"/>
        <end position="208"/>
    </location>
</feature>
<sequence length="408" mass="44802">MDQFIESLQDKVHNRKWWTARWLHDLSTKTEIDEDTLSKAIAGVVFVICACTKQARLVCNSILIAVPLIFTFGYPKEAASKDEMVIYWGCFGVLTICDTGFEKVPLYYDIKLLLALLLFVDPPKYINVLKELINGKNTEESRIFNKNEMDTLLQTHSPRPEKPSDSAGKRATLSGRRKGESDAGAEREHTGATGKDRESKNVPSERTRICGMEPATTEPSGPPCSCEPGSTCKCKNGRPPCVYVVWTLSASASHYACVKSGPFASAKKVNKDADVTFANVSPDLFVNAELEEDLACVNPDKYVDVKSDRLDVNVSNKPLATVSHCAHVKAVLFVSAQTVTAAVVTSAYANQVPSVNVRMANRRAPVNLIKFVDAKSERMDVNALWTLCVSASQFAPASLALYASVRRI</sequence>
<dbReference type="AlphaFoldDB" id="A0AA36H526"/>
<name>A0AA36H526_CYLNA</name>
<dbReference type="EMBL" id="CATQJL010000305">
    <property type="protein sequence ID" value="CAJ0603713.1"/>
    <property type="molecule type" value="Genomic_DNA"/>
</dbReference>
<evidence type="ECO:0000313" key="3">
    <source>
        <dbReference type="Proteomes" id="UP001176961"/>
    </source>
</evidence>
<feature type="compositionally biased region" description="Basic and acidic residues" evidence="1">
    <location>
        <begin position="158"/>
        <end position="168"/>
    </location>
</feature>
<reference evidence="2" key="1">
    <citation type="submission" date="2023-07" db="EMBL/GenBank/DDBJ databases">
        <authorList>
            <consortium name="CYATHOMIX"/>
        </authorList>
    </citation>
    <scope>NUCLEOTIDE SEQUENCE</scope>
    <source>
        <strain evidence="2">N/A</strain>
    </source>
</reference>
<evidence type="ECO:0000313" key="2">
    <source>
        <dbReference type="EMBL" id="CAJ0603713.1"/>
    </source>
</evidence>
<comment type="caution">
    <text evidence="2">The sequence shown here is derived from an EMBL/GenBank/DDBJ whole genome shotgun (WGS) entry which is preliminary data.</text>
</comment>
<protein>
    <submittedName>
        <fullName evidence="2">Uncharacterized protein</fullName>
    </submittedName>
</protein>